<gene>
    <name evidence="2" type="ORF">GWI33_003800</name>
    <name evidence="1" type="ORF">GWI33_003803</name>
</gene>
<dbReference type="AlphaFoldDB" id="A0A834HKG1"/>
<proteinExistence type="predicted"/>
<sequence>MPFLPSLINPLMPPEFSLSLFYRRRRPFLLSYSPRDGVYLRVIVKTSEVFVPLQPPVTMTERKSERHAFKWSFPTTRKPILAFFSLPAEDENRTALLVYGS</sequence>
<evidence type="ECO:0000313" key="1">
    <source>
        <dbReference type="EMBL" id="KAF7262950.1"/>
    </source>
</evidence>
<dbReference type="EMBL" id="JAACXV010023561">
    <property type="protein sequence ID" value="KAF7262954.1"/>
    <property type="molecule type" value="Genomic_DNA"/>
</dbReference>
<accession>A0A834HKG1</accession>
<evidence type="ECO:0000313" key="3">
    <source>
        <dbReference type="Proteomes" id="UP000625711"/>
    </source>
</evidence>
<protein>
    <submittedName>
        <fullName evidence="2">Uncharacterized protein</fullName>
    </submittedName>
</protein>
<dbReference type="Proteomes" id="UP000625711">
    <property type="component" value="Unassembled WGS sequence"/>
</dbReference>
<organism evidence="2 3">
    <name type="scientific">Rhynchophorus ferrugineus</name>
    <name type="common">Red palm weevil</name>
    <name type="synonym">Curculio ferrugineus</name>
    <dbReference type="NCBI Taxonomy" id="354439"/>
    <lineage>
        <taxon>Eukaryota</taxon>
        <taxon>Metazoa</taxon>
        <taxon>Ecdysozoa</taxon>
        <taxon>Arthropoda</taxon>
        <taxon>Hexapoda</taxon>
        <taxon>Insecta</taxon>
        <taxon>Pterygota</taxon>
        <taxon>Neoptera</taxon>
        <taxon>Endopterygota</taxon>
        <taxon>Coleoptera</taxon>
        <taxon>Polyphaga</taxon>
        <taxon>Cucujiformia</taxon>
        <taxon>Curculionidae</taxon>
        <taxon>Dryophthorinae</taxon>
        <taxon>Rhynchophorus</taxon>
    </lineage>
</organism>
<dbReference type="EMBL" id="JAACXV010023562">
    <property type="protein sequence ID" value="KAF7262950.1"/>
    <property type="molecule type" value="Genomic_DNA"/>
</dbReference>
<evidence type="ECO:0000313" key="2">
    <source>
        <dbReference type="EMBL" id="KAF7262954.1"/>
    </source>
</evidence>
<reference evidence="2" key="1">
    <citation type="submission" date="2020-08" db="EMBL/GenBank/DDBJ databases">
        <title>Genome sequencing and assembly of the red palm weevil Rhynchophorus ferrugineus.</title>
        <authorList>
            <person name="Dias G.B."/>
            <person name="Bergman C.M."/>
            <person name="Manee M."/>
        </authorList>
    </citation>
    <scope>NUCLEOTIDE SEQUENCE</scope>
    <source>
        <strain evidence="2">AA-2017</strain>
        <tissue evidence="2">Whole larva</tissue>
    </source>
</reference>
<name>A0A834HKG1_RHYFE</name>
<keyword evidence="3" id="KW-1185">Reference proteome</keyword>
<comment type="caution">
    <text evidence="2">The sequence shown here is derived from an EMBL/GenBank/DDBJ whole genome shotgun (WGS) entry which is preliminary data.</text>
</comment>